<evidence type="ECO:0000313" key="3">
    <source>
        <dbReference type="Proteomes" id="UP001595979"/>
    </source>
</evidence>
<accession>A0ABW1DGN0</accession>
<proteinExistence type="predicted"/>
<dbReference type="InterPro" id="IPR034756">
    <property type="entry name" value="T2SSM_b"/>
</dbReference>
<evidence type="ECO:0000256" key="1">
    <source>
        <dbReference type="SAM" id="MobiDB-lite"/>
    </source>
</evidence>
<gene>
    <name evidence="2" type="ORF">ACFPQ6_03390</name>
</gene>
<organism evidence="2 3">
    <name type="scientific">Deinococcus petrolearius</name>
    <dbReference type="NCBI Taxonomy" id="1751295"/>
    <lineage>
        <taxon>Bacteria</taxon>
        <taxon>Thermotogati</taxon>
        <taxon>Deinococcota</taxon>
        <taxon>Deinococci</taxon>
        <taxon>Deinococcales</taxon>
        <taxon>Deinococcaceae</taxon>
        <taxon>Deinococcus</taxon>
    </lineage>
</organism>
<dbReference type="Gene3D" id="3.30.70.60">
    <property type="match status" value="1"/>
</dbReference>
<comment type="caution">
    <text evidence="2">The sequence shown here is derived from an EMBL/GenBank/DDBJ whole genome shotgun (WGS) entry which is preliminary data.</text>
</comment>
<protein>
    <submittedName>
        <fullName evidence="2">GspMb/PilO family protein</fullName>
    </submittedName>
</protein>
<reference evidence="3" key="1">
    <citation type="journal article" date="2019" name="Int. J. Syst. Evol. Microbiol.">
        <title>The Global Catalogue of Microorganisms (GCM) 10K type strain sequencing project: providing services to taxonomists for standard genome sequencing and annotation.</title>
        <authorList>
            <consortium name="The Broad Institute Genomics Platform"/>
            <consortium name="The Broad Institute Genome Sequencing Center for Infectious Disease"/>
            <person name="Wu L."/>
            <person name="Ma J."/>
        </authorList>
    </citation>
    <scope>NUCLEOTIDE SEQUENCE [LARGE SCALE GENOMIC DNA]</scope>
    <source>
        <strain evidence="3">CGMCC 1.15053</strain>
    </source>
</reference>
<dbReference type="Pfam" id="PF10741">
    <property type="entry name" value="T2SSM_b"/>
    <property type="match status" value="1"/>
</dbReference>
<dbReference type="EMBL" id="JBHSOH010000005">
    <property type="protein sequence ID" value="MFC5847345.1"/>
    <property type="molecule type" value="Genomic_DNA"/>
</dbReference>
<keyword evidence="3" id="KW-1185">Reference proteome</keyword>
<dbReference type="InterPro" id="IPR014717">
    <property type="entry name" value="Transl_elong_EF1B/ribsomal_bS6"/>
</dbReference>
<dbReference type="Proteomes" id="UP001595979">
    <property type="component" value="Unassembled WGS sequence"/>
</dbReference>
<feature type="region of interest" description="Disordered" evidence="1">
    <location>
        <begin position="193"/>
        <end position="212"/>
    </location>
</feature>
<evidence type="ECO:0000313" key="2">
    <source>
        <dbReference type="EMBL" id="MFC5847345.1"/>
    </source>
</evidence>
<name>A0ABW1DGN0_9DEIO</name>
<dbReference type="RefSeq" id="WP_380046410.1">
    <property type="nucleotide sequence ID" value="NZ_JBHSOH010000005.1"/>
</dbReference>
<sequence length="212" mass="22190">MFAKLTPQYLFALAAALFVAVLALFYTMVIQPRYAQISALRDDLAARQLTETQYRSASAAVPELRTTVARLETERSEFLRALPPTTRFAQVVDQLRANVSAAGAEMGNLSFSPAAPGGLTLPAGVRSVGITMNVSGTFPQLFQVLRSLETQNRFTTVSSLGLQLPTATSFDPPLEGALGLTVYTYDPAQGGAAVPAAAPGTAPAAPAAGGTQ</sequence>